<name>A0AC34FX71_9BILA</name>
<evidence type="ECO:0000313" key="2">
    <source>
        <dbReference type="WBParaSite" id="ES5_v2.g22078.t1"/>
    </source>
</evidence>
<reference evidence="2" key="1">
    <citation type="submission" date="2022-11" db="UniProtKB">
        <authorList>
            <consortium name="WormBaseParasite"/>
        </authorList>
    </citation>
    <scope>IDENTIFICATION</scope>
</reference>
<proteinExistence type="predicted"/>
<evidence type="ECO:0000313" key="1">
    <source>
        <dbReference type="Proteomes" id="UP000887579"/>
    </source>
</evidence>
<accession>A0AC34FX71</accession>
<organism evidence="1 2">
    <name type="scientific">Panagrolaimus sp. ES5</name>
    <dbReference type="NCBI Taxonomy" id="591445"/>
    <lineage>
        <taxon>Eukaryota</taxon>
        <taxon>Metazoa</taxon>
        <taxon>Ecdysozoa</taxon>
        <taxon>Nematoda</taxon>
        <taxon>Chromadorea</taxon>
        <taxon>Rhabditida</taxon>
        <taxon>Tylenchina</taxon>
        <taxon>Panagrolaimomorpha</taxon>
        <taxon>Panagrolaimoidea</taxon>
        <taxon>Panagrolaimidae</taxon>
        <taxon>Panagrolaimus</taxon>
    </lineage>
</organism>
<dbReference type="Proteomes" id="UP000887579">
    <property type="component" value="Unplaced"/>
</dbReference>
<protein>
    <submittedName>
        <fullName evidence="2">Protein kinase domain-containing protein</fullName>
    </submittedName>
</protein>
<dbReference type="WBParaSite" id="ES5_v2.g22078.t1">
    <property type="protein sequence ID" value="ES5_v2.g22078.t1"/>
    <property type="gene ID" value="ES5_v2.g22078"/>
</dbReference>
<sequence length="342" mass="38583">MSDEDLEDELGIRPGAPIDSSKAVYIIDHMLGEGGFGAVFLVHDEKNKEVQYALKVEKKLDTRRHSKLKMEIAILKAVKEFKGKSGKDNDRFMRHFTDIVDRGKKEKYFFLVMQLVGKSLADLKATRPNKIFSIGTGLGVAHQCLEAVEGLHGAGYIHRDLKPANYACGPGTKAHTIYILDFGIARMYQKRNEAGGLELKTPRQVVGFKGTVRFASLACHRNLEMGPKDDCESWFYLLLDLVVINGLPWRKESDKKIVMKIKEESRGNKDVLYAKLKCADELVNTLKYLDGLQYADTVDYEFLYNQLKEAAKRSGTDLENILYDWEDQATSGTSKSQMKSAI</sequence>